<keyword evidence="7 9" id="KW-0472">Membrane</keyword>
<dbReference type="OrthoDB" id="26202at2"/>
<dbReference type="GO" id="GO:0015740">
    <property type="term" value="P:C4-dicarboxylate transport"/>
    <property type="evidence" value="ECO:0007669"/>
    <property type="project" value="TreeGrafter"/>
</dbReference>
<dbReference type="PANTHER" id="PTHR35011:SF10">
    <property type="entry name" value="TRAP TRANSPORTER SMALL PERMEASE PROTEIN"/>
    <property type="match status" value="1"/>
</dbReference>
<feature type="transmembrane region" description="Helical" evidence="9">
    <location>
        <begin position="127"/>
        <end position="146"/>
    </location>
</feature>
<evidence type="ECO:0000256" key="3">
    <source>
        <dbReference type="ARBA" id="ARBA00022475"/>
    </source>
</evidence>
<evidence type="ECO:0000256" key="8">
    <source>
        <dbReference type="ARBA" id="ARBA00038436"/>
    </source>
</evidence>
<feature type="transmembrane region" description="Helical" evidence="9">
    <location>
        <begin position="85"/>
        <end position="107"/>
    </location>
</feature>
<dbReference type="GO" id="GO:0005886">
    <property type="term" value="C:plasma membrane"/>
    <property type="evidence" value="ECO:0007669"/>
    <property type="project" value="UniProtKB-SubCell"/>
</dbReference>
<sequence length="173" mass="18733">MRTFLNGLYTTSGWLAGLSMVGVLVMVLLTIVSRLFSFSAPGTDAYAGYAMAGAGFMALASTLKKGEHIRVTLVLGMLKGGPRKGLELLALSIAVLLSGFLAFYSARLVWESYQFNDISTGIDATPMWIPQLVMAVGTLIFFIAFVDEWVLELLNKGRSTDAGEISLEELTHE</sequence>
<evidence type="ECO:0000256" key="7">
    <source>
        <dbReference type="ARBA" id="ARBA00023136"/>
    </source>
</evidence>
<feature type="transmembrane region" description="Helical" evidence="9">
    <location>
        <begin position="45"/>
        <end position="64"/>
    </location>
</feature>
<proteinExistence type="inferred from homology"/>
<dbReference type="RefSeq" id="WP_136407469.1">
    <property type="nucleotide sequence ID" value="NZ_JARXRQ010000012.1"/>
</dbReference>
<evidence type="ECO:0000256" key="5">
    <source>
        <dbReference type="ARBA" id="ARBA00022692"/>
    </source>
</evidence>
<dbReference type="EMBL" id="SSWX01000023">
    <property type="protein sequence ID" value="THJ31444.1"/>
    <property type="molecule type" value="Genomic_DNA"/>
</dbReference>
<dbReference type="GO" id="GO:0022857">
    <property type="term" value="F:transmembrane transporter activity"/>
    <property type="evidence" value="ECO:0007669"/>
    <property type="project" value="UniProtKB-UniRule"/>
</dbReference>
<evidence type="ECO:0000259" key="10">
    <source>
        <dbReference type="Pfam" id="PF04290"/>
    </source>
</evidence>
<reference evidence="11 12" key="1">
    <citation type="submission" date="2019-04" db="EMBL/GenBank/DDBJ databases">
        <title>Lampropedia sp YIM MLB12 draf genome.</title>
        <authorList>
            <person name="Wang Y.-X."/>
        </authorList>
    </citation>
    <scope>NUCLEOTIDE SEQUENCE [LARGE SCALE GENOMIC DNA]</scope>
    <source>
        <strain evidence="11 12">YIM MLB12</strain>
    </source>
</reference>
<evidence type="ECO:0000256" key="9">
    <source>
        <dbReference type="RuleBase" id="RU369079"/>
    </source>
</evidence>
<dbReference type="AlphaFoldDB" id="A0A4S5BGH5"/>
<evidence type="ECO:0000256" key="4">
    <source>
        <dbReference type="ARBA" id="ARBA00022519"/>
    </source>
</evidence>
<evidence type="ECO:0000313" key="12">
    <source>
        <dbReference type="Proteomes" id="UP000306236"/>
    </source>
</evidence>
<keyword evidence="5 9" id="KW-0812">Transmembrane</keyword>
<dbReference type="Pfam" id="PF04290">
    <property type="entry name" value="DctQ"/>
    <property type="match status" value="1"/>
</dbReference>
<dbReference type="InterPro" id="IPR055348">
    <property type="entry name" value="DctQ"/>
</dbReference>
<keyword evidence="3" id="KW-1003">Cell membrane</keyword>
<name>A0A4S5BGH5_9BURK</name>
<dbReference type="InterPro" id="IPR007387">
    <property type="entry name" value="TRAP_DctQ"/>
</dbReference>
<keyword evidence="6 9" id="KW-1133">Transmembrane helix</keyword>
<organism evidence="11 12">
    <name type="scientific">Lampropedia aestuarii</name>
    <dbReference type="NCBI Taxonomy" id="2562762"/>
    <lineage>
        <taxon>Bacteria</taxon>
        <taxon>Pseudomonadati</taxon>
        <taxon>Pseudomonadota</taxon>
        <taxon>Betaproteobacteria</taxon>
        <taxon>Burkholderiales</taxon>
        <taxon>Comamonadaceae</taxon>
        <taxon>Lampropedia</taxon>
    </lineage>
</organism>
<evidence type="ECO:0000256" key="2">
    <source>
        <dbReference type="ARBA" id="ARBA00022448"/>
    </source>
</evidence>
<keyword evidence="2 9" id="KW-0813">Transport</keyword>
<accession>A0A4S5BGH5</accession>
<comment type="subcellular location">
    <subcellularLocation>
        <location evidence="1 9">Cell inner membrane</location>
        <topology evidence="1 9">Multi-pass membrane protein</topology>
    </subcellularLocation>
</comment>
<dbReference type="PANTHER" id="PTHR35011">
    <property type="entry name" value="2,3-DIKETO-L-GULONATE TRAP TRANSPORTER SMALL PERMEASE PROTEIN YIAM"/>
    <property type="match status" value="1"/>
</dbReference>
<comment type="function">
    <text evidence="9">Part of the tripartite ATP-independent periplasmic (TRAP) transport system.</text>
</comment>
<comment type="caution">
    <text evidence="11">The sequence shown here is derived from an EMBL/GenBank/DDBJ whole genome shotgun (WGS) entry which is preliminary data.</text>
</comment>
<dbReference type="Proteomes" id="UP000306236">
    <property type="component" value="Unassembled WGS sequence"/>
</dbReference>
<evidence type="ECO:0000256" key="6">
    <source>
        <dbReference type="ARBA" id="ARBA00022989"/>
    </source>
</evidence>
<keyword evidence="12" id="KW-1185">Reference proteome</keyword>
<feature type="transmembrane region" description="Helical" evidence="9">
    <location>
        <begin position="12"/>
        <end position="33"/>
    </location>
</feature>
<protein>
    <recommendedName>
        <fullName evidence="9">TRAP transporter small permease protein</fullName>
    </recommendedName>
</protein>
<comment type="subunit">
    <text evidence="9">The complex comprises the extracytoplasmic solute receptor protein and the two transmembrane proteins.</text>
</comment>
<comment type="similarity">
    <text evidence="8 9">Belongs to the TRAP transporter small permease family.</text>
</comment>
<evidence type="ECO:0000256" key="1">
    <source>
        <dbReference type="ARBA" id="ARBA00004429"/>
    </source>
</evidence>
<evidence type="ECO:0000313" key="11">
    <source>
        <dbReference type="EMBL" id="THJ31444.1"/>
    </source>
</evidence>
<feature type="domain" description="Tripartite ATP-independent periplasmic transporters DctQ component" evidence="10">
    <location>
        <begin position="24"/>
        <end position="151"/>
    </location>
</feature>
<gene>
    <name evidence="11" type="ORF">E8K88_14885</name>
</gene>
<keyword evidence="4 9" id="KW-0997">Cell inner membrane</keyword>